<feature type="region of interest" description="Disordered" evidence="2">
    <location>
        <begin position="75"/>
        <end position="139"/>
    </location>
</feature>
<dbReference type="OrthoDB" id="1001352at2759"/>
<keyword evidence="1" id="KW-0175">Coiled coil</keyword>
<dbReference type="InParanoid" id="A0A2P5FN23"/>
<proteinExistence type="predicted"/>
<feature type="compositionally biased region" description="Polar residues" evidence="2">
    <location>
        <begin position="1"/>
        <end position="10"/>
    </location>
</feature>
<name>A0A2P5FN23_TREOI</name>
<gene>
    <name evidence="3" type="ORF">TorRG33x02_050670</name>
</gene>
<reference evidence="4" key="1">
    <citation type="submission" date="2016-06" db="EMBL/GenBank/DDBJ databases">
        <title>Parallel loss of symbiosis genes in relatives of nitrogen-fixing non-legume Parasponia.</title>
        <authorList>
            <person name="Van Velzen R."/>
            <person name="Holmer R."/>
            <person name="Bu F."/>
            <person name="Rutten L."/>
            <person name="Van Zeijl A."/>
            <person name="Liu W."/>
            <person name="Santuari L."/>
            <person name="Cao Q."/>
            <person name="Sharma T."/>
            <person name="Shen D."/>
            <person name="Roswanjaya Y."/>
            <person name="Wardhani T."/>
            <person name="Kalhor M.S."/>
            <person name="Jansen J."/>
            <person name="Van den Hoogen J."/>
            <person name="Gungor B."/>
            <person name="Hartog M."/>
            <person name="Hontelez J."/>
            <person name="Verver J."/>
            <person name="Yang W.-C."/>
            <person name="Schijlen E."/>
            <person name="Repin R."/>
            <person name="Schilthuizen M."/>
            <person name="Schranz E."/>
            <person name="Heidstra R."/>
            <person name="Miyata K."/>
            <person name="Fedorova E."/>
            <person name="Kohlen W."/>
            <person name="Bisseling T."/>
            <person name="Smit S."/>
            <person name="Geurts R."/>
        </authorList>
    </citation>
    <scope>NUCLEOTIDE SEQUENCE [LARGE SCALE GENOMIC DNA]</scope>
    <source>
        <strain evidence="4">cv. RG33-2</strain>
    </source>
</reference>
<dbReference type="EMBL" id="JXTC01000020">
    <property type="protein sequence ID" value="PON99207.1"/>
    <property type="molecule type" value="Genomic_DNA"/>
</dbReference>
<dbReference type="AlphaFoldDB" id="A0A2P5FN23"/>
<accession>A0A2P5FN23</accession>
<organism evidence="3 4">
    <name type="scientific">Trema orientale</name>
    <name type="common">Charcoal tree</name>
    <name type="synonym">Celtis orientalis</name>
    <dbReference type="NCBI Taxonomy" id="63057"/>
    <lineage>
        <taxon>Eukaryota</taxon>
        <taxon>Viridiplantae</taxon>
        <taxon>Streptophyta</taxon>
        <taxon>Embryophyta</taxon>
        <taxon>Tracheophyta</taxon>
        <taxon>Spermatophyta</taxon>
        <taxon>Magnoliopsida</taxon>
        <taxon>eudicotyledons</taxon>
        <taxon>Gunneridae</taxon>
        <taxon>Pentapetalae</taxon>
        <taxon>rosids</taxon>
        <taxon>fabids</taxon>
        <taxon>Rosales</taxon>
        <taxon>Cannabaceae</taxon>
        <taxon>Trema</taxon>
    </lineage>
</organism>
<feature type="region of interest" description="Disordered" evidence="2">
    <location>
        <begin position="1"/>
        <end position="51"/>
    </location>
</feature>
<feature type="compositionally biased region" description="Polar residues" evidence="2">
    <location>
        <begin position="119"/>
        <end position="138"/>
    </location>
</feature>
<feature type="coiled-coil region" evidence="1">
    <location>
        <begin position="270"/>
        <end position="304"/>
    </location>
</feature>
<protein>
    <recommendedName>
        <fullName evidence="5">Phospholipase-like</fullName>
    </recommendedName>
</protein>
<keyword evidence="4" id="KW-1185">Reference proteome</keyword>
<evidence type="ECO:0000256" key="2">
    <source>
        <dbReference type="SAM" id="MobiDB-lite"/>
    </source>
</evidence>
<evidence type="ECO:0000313" key="3">
    <source>
        <dbReference type="EMBL" id="PON99207.1"/>
    </source>
</evidence>
<evidence type="ECO:0008006" key="5">
    <source>
        <dbReference type="Google" id="ProtNLM"/>
    </source>
</evidence>
<evidence type="ECO:0000313" key="4">
    <source>
        <dbReference type="Proteomes" id="UP000237000"/>
    </source>
</evidence>
<sequence length="337" mass="37040">MAYTRTQNPNPSHPRTDIAPAGEGHAGKVPSSREVLLTQSPPARQGTVHPSQALETPVWIWDFNLLSPKLPDSDAVPEPAIVPERNVSQTPPSVAERPGESLSGDDEDGTHSVQHLERVSQTTLGNSVETTPDTTSEGSCFHSKLKLFLGAFYGHNVASRFIEEFLKLSGQQKVLNGISIPEEAFNSMDEAIKKHGDFTASCWASKPIRDMMFSHLSLVFFGLRQIHLADLSEDIVLAMRDVVREAIAVGFEVDFLLDHLRKVVTALFGRKIYLDKLVALDNQIENAQKDFDYAKAKLEELKQSRSEIVSLATVSSGTEADCIKQALVFGDSLVYGL</sequence>
<comment type="caution">
    <text evidence="3">The sequence shown here is derived from an EMBL/GenBank/DDBJ whole genome shotgun (WGS) entry which is preliminary data.</text>
</comment>
<feature type="compositionally biased region" description="Polar residues" evidence="2">
    <location>
        <begin position="37"/>
        <end position="51"/>
    </location>
</feature>
<evidence type="ECO:0000256" key="1">
    <source>
        <dbReference type="SAM" id="Coils"/>
    </source>
</evidence>
<dbReference type="Proteomes" id="UP000237000">
    <property type="component" value="Unassembled WGS sequence"/>
</dbReference>